<evidence type="ECO:0000259" key="1">
    <source>
        <dbReference type="PROSITE" id="PS50878"/>
    </source>
</evidence>
<protein>
    <submittedName>
        <fullName evidence="3">Uncharacterized protein LOC118762276</fullName>
    </submittedName>
</protein>
<feature type="domain" description="Reverse transcriptase" evidence="1">
    <location>
        <begin position="1"/>
        <end position="257"/>
    </location>
</feature>
<dbReference type="Proteomes" id="UP000515154">
    <property type="component" value="Linkage group LG1"/>
</dbReference>
<name>A0A7E6EN19_9MOLL</name>
<dbReference type="Pfam" id="PF00078">
    <property type="entry name" value="RVT_1"/>
    <property type="match status" value="1"/>
</dbReference>
<keyword evidence="2" id="KW-1185">Reference proteome</keyword>
<accession>A0A7E6EN19</accession>
<dbReference type="KEGG" id="osn:118762276"/>
<sequence length="257" mass="30171">MTKLSTLIQQGLTQKETDYLTRFDCKTSNFYGLPKIYKSEAINEACNKSTSTVINIPHLRDLKMRPIVASLSCETHRLCNFIDILFKPILQHILSFIQDDLDFLNHLPNKTSKDNLLVSFDVINLYTSIPHEYGIIAIQYWLEKFPNDIPDRIRKEFIIEGIRFILQNNFFNFNENTYRQKSGTAMGTRVAPTFANLVMAYLEVQISEHARLKFGENFQKYLLTNWKCYLDDCFILWLHNIEQLTEFKNLINSINHI</sequence>
<proteinExistence type="predicted"/>
<reference evidence="3" key="1">
    <citation type="submission" date="2025-08" db="UniProtKB">
        <authorList>
            <consortium name="RefSeq"/>
        </authorList>
    </citation>
    <scope>IDENTIFICATION</scope>
</reference>
<dbReference type="InterPro" id="IPR000477">
    <property type="entry name" value="RT_dom"/>
</dbReference>
<dbReference type="AlphaFoldDB" id="A0A7E6EN19"/>
<evidence type="ECO:0000313" key="2">
    <source>
        <dbReference type="Proteomes" id="UP000515154"/>
    </source>
</evidence>
<organism evidence="2 3">
    <name type="scientific">Octopus sinensis</name>
    <name type="common">East Asian common octopus</name>
    <dbReference type="NCBI Taxonomy" id="2607531"/>
    <lineage>
        <taxon>Eukaryota</taxon>
        <taxon>Metazoa</taxon>
        <taxon>Spiralia</taxon>
        <taxon>Lophotrochozoa</taxon>
        <taxon>Mollusca</taxon>
        <taxon>Cephalopoda</taxon>
        <taxon>Coleoidea</taxon>
        <taxon>Octopodiformes</taxon>
        <taxon>Octopoda</taxon>
        <taxon>Incirrata</taxon>
        <taxon>Octopodidae</taxon>
        <taxon>Octopus</taxon>
    </lineage>
</organism>
<dbReference type="PANTHER" id="PTHR21301">
    <property type="entry name" value="REVERSE TRANSCRIPTASE"/>
    <property type="match status" value="1"/>
</dbReference>
<dbReference type="RefSeq" id="XP_036356694.1">
    <property type="nucleotide sequence ID" value="XM_036500801.1"/>
</dbReference>
<gene>
    <name evidence="3" type="primary">LOC118762276</name>
</gene>
<evidence type="ECO:0000313" key="3">
    <source>
        <dbReference type="RefSeq" id="XP_036356694.1"/>
    </source>
</evidence>
<dbReference type="PROSITE" id="PS50878">
    <property type="entry name" value="RT_POL"/>
    <property type="match status" value="1"/>
</dbReference>
<dbReference type="PANTHER" id="PTHR21301:SF10">
    <property type="entry name" value="REVERSE TRANSCRIPTASE DOMAIN-CONTAINING PROTEIN"/>
    <property type="match status" value="1"/>
</dbReference>